<proteinExistence type="predicted"/>
<dbReference type="AlphaFoldDB" id="C3J948"/>
<evidence type="ECO:0000313" key="5">
    <source>
        <dbReference type="EMBL" id="EEN83299.1"/>
    </source>
</evidence>
<sequence length="248" mass="28929">MLISTRAIVLTTRAYNDKFAIAHLLTEEEGMVAYKIPKPSPSNRRSSATARLQRMVHPLSELSIVADHRLQRGLQQIDDAEYYRLSLNLMLYDQIKVNIAYFLAEALYHILRSAPPDPEVYRYISRSIETLEESEKSCANFPITFLFGLLEPLGVLPPDVLEQEPKGYFDLVEASYTMHPLRNSHVIPIHETKALRYFRRINYQNMHLFRFHREERQRILTYLLDYLRLHYAPIGELSSPTILSLLHS</sequence>
<dbReference type="InterPro" id="IPR022572">
    <property type="entry name" value="DNA_rep/recomb_RecO_N"/>
</dbReference>
<evidence type="ECO:0000256" key="1">
    <source>
        <dbReference type="ARBA" id="ARBA00022763"/>
    </source>
</evidence>
<evidence type="ECO:0000313" key="6">
    <source>
        <dbReference type="Proteomes" id="UP000004295"/>
    </source>
</evidence>
<dbReference type="SUPFAM" id="SSF57863">
    <property type="entry name" value="ArfGap/RecO-like zinc finger"/>
    <property type="match status" value="1"/>
</dbReference>
<dbReference type="Pfam" id="PF11967">
    <property type="entry name" value="RecO_N"/>
    <property type="match status" value="1"/>
</dbReference>
<dbReference type="PANTHER" id="PTHR33991:SF1">
    <property type="entry name" value="DNA REPAIR PROTEIN RECO"/>
    <property type="match status" value="1"/>
</dbReference>
<dbReference type="InterPro" id="IPR003717">
    <property type="entry name" value="RecO"/>
</dbReference>
<dbReference type="InterPro" id="IPR037278">
    <property type="entry name" value="ARFGAP/RecO"/>
</dbReference>
<dbReference type="EMBL" id="ACNN01000012">
    <property type="protein sequence ID" value="EEN83299.1"/>
    <property type="molecule type" value="Genomic_DNA"/>
</dbReference>
<keyword evidence="6" id="KW-1185">Reference proteome</keyword>
<comment type="caution">
    <text evidence="5">The sequence shown here is derived from an EMBL/GenBank/DDBJ whole genome shotgun (WGS) entry which is preliminary data.</text>
</comment>
<dbReference type="PANTHER" id="PTHR33991">
    <property type="entry name" value="DNA REPAIR PROTEIN RECO"/>
    <property type="match status" value="1"/>
</dbReference>
<reference evidence="5 6" key="1">
    <citation type="submission" date="2009-04" db="EMBL/GenBank/DDBJ databases">
        <authorList>
            <person name="Sebastian Y."/>
            <person name="Madupu R."/>
            <person name="Durkin A.S."/>
            <person name="Torralba M."/>
            <person name="Methe B."/>
            <person name="Sutton G.G."/>
            <person name="Strausberg R.L."/>
            <person name="Nelson K.E."/>
        </authorList>
    </citation>
    <scope>NUCLEOTIDE SEQUENCE [LARGE SCALE GENOMIC DNA]</scope>
    <source>
        <strain evidence="6">ATCC 35406 / BCRC 14492 / JCM 8526 / NCTC 13058 / HG 370</strain>
    </source>
</reference>
<evidence type="ECO:0000256" key="3">
    <source>
        <dbReference type="ARBA" id="ARBA00023204"/>
    </source>
</evidence>
<accession>C3J948</accession>
<dbReference type="GO" id="GO:0043590">
    <property type="term" value="C:bacterial nucleoid"/>
    <property type="evidence" value="ECO:0007669"/>
    <property type="project" value="TreeGrafter"/>
</dbReference>
<keyword evidence="2" id="KW-0233">DNA recombination</keyword>
<dbReference type="eggNOG" id="COG1381">
    <property type="taxonomic scope" value="Bacteria"/>
</dbReference>
<dbReference type="GeneID" id="93366346"/>
<gene>
    <name evidence="5" type="primary">recO</name>
    <name evidence="5" type="ORF">POREN0001_0988</name>
</gene>
<organism evidence="5 6">
    <name type="scientific">Porphyromonas endodontalis (strain ATCC 35406 / DSM 24491 / JCM 8526 / CCUG 16442 / BCRC 14492 / NCTC 13058 / HG 370)</name>
    <name type="common">Bacteroides endodontalis</name>
    <dbReference type="NCBI Taxonomy" id="553175"/>
    <lineage>
        <taxon>Bacteria</taxon>
        <taxon>Pseudomonadati</taxon>
        <taxon>Bacteroidota</taxon>
        <taxon>Bacteroidia</taxon>
        <taxon>Bacteroidales</taxon>
        <taxon>Porphyromonadaceae</taxon>
        <taxon>Porphyromonas</taxon>
    </lineage>
</organism>
<name>C3J948_POREA</name>
<dbReference type="InterPro" id="IPR012340">
    <property type="entry name" value="NA-bd_OB-fold"/>
</dbReference>
<keyword evidence="1" id="KW-0227">DNA damage</keyword>
<dbReference type="RefSeq" id="WP_004332953.1">
    <property type="nucleotide sequence ID" value="NZ_ACNN01000012.1"/>
</dbReference>
<evidence type="ECO:0000259" key="4">
    <source>
        <dbReference type="Pfam" id="PF11967"/>
    </source>
</evidence>
<feature type="domain" description="DNA replication/recombination mediator RecO N-terminal" evidence="4">
    <location>
        <begin position="1"/>
        <end position="82"/>
    </location>
</feature>
<keyword evidence="3" id="KW-0234">DNA repair</keyword>
<dbReference type="GO" id="GO:0006302">
    <property type="term" value="P:double-strand break repair"/>
    <property type="evidence" value="ECO:0007669"/>
    <property type="project" value="TreeGrafter"/>
</dbReference>
<dbReference type="GO" id="GO:0006310">
    <property type="term" value="P:DNA recombination"/>
    <property type="evidence" value="ECO:0007669"/>
    <property type="project" value="UniProtKB-KW"/>
</dbReference>
<dbReference type="Gene3D" id="2.40.50.140">
    <property type="entry name" value="Nucleic acid-binding proteins"/>
    <property type="match status" value="1"/>
</dbReference>
<dbReference type="STRING" id="553175.POREN0001_0988"/>
<protein>
    <submittedName>
        <fullName evidence="5">Putative DNA repair protein RecO</fullName>
    </submittedName>
</protein>
<evidence type="ECO:0000256" key="2">
    <source>
        <dbReference type="ARBA" id="ARBA00023172"/>
    </source>
</evidence>
<dbReference type="Pfam" id="PF02565">
    <property type="entry name" value="RecO_C"/>
    <property type="match status" value="1"/>
</dbReference>
<dbReference type="Proteomes" id="UP000004295">
    <property type="component" value="Unassembled WGS sequence"/>
</dbReference>